<feature type="domain" description="Major facilitator superfamily (MFS) profile" evidence="7">
    <location>
        <begin position="15"/>
        <end position="419"/>
    </location>
</feature>
<dbReference type="AlphaFoldDB" id="A0A2X4XT25"/>
<keyword evidence="2" id="KW-0813">Transport</keyword>
<evidence type="ECO:0000256" key="6">
    <source>
        <dbReference type="SAM" id="Phobius"/>
    </source>
</evidence>
<dbReference type="RefSeq" id="WP_170126544.1">
    <property type="nucleotide sequence ID" value="NZ_LR698987.1"/>
</dbReference>
<keyword evidence="4 6" id="KW-1133">Transmembrane helix</keyword>
<dbReference type="Pfam" id="PF07690">
    <property type="entry name" value="MFS_1"/>
    <property type="match status" value="1"/>
</dbReference>
<dbReference type="GO" id="GO:0022857">
    <property type="term" value="F:transmembrane transporter activity"/>
    <property type="evidence" value="ECO:0007669"/>
    <property type="project" value="InterPro"/>
</dbReference>
<feature type="transmembrane region" description="Helical" evidence="6">
    <location>
        <begin position="168"/>
        <end position="189"/>
    </location>
</feature>
<evidence type="ECO:0000313" key="9">
    <source>
        <dbReference type="Proteomes" id="UP000249005"/>
    </source>
</evidence>
<feature type="transmembrane region" description="Helical" evidence="6">
    <location>
        <begin position="274"/>
        <end position="296"/>
    </location>
</feature>
<proteinExistence type="predicted"/>
<dbReference type="SUPFAM" id="SSF103473">
    <property type="entry name" value="MFS general substrate transporter"/>
    <property type="match status" value="1"/>
</dbReference>
<evidence type="ECO:0000313" key="8">
    <source>
        <dbReference type="EMBL" id="SQI43165.1"/>
    </source>
</evidence>
<keyword evidence="3 6" id="KW-0812">Transmembrane</keyword>
<feature type="transmembrane region" description="Helical" evidence="6">
    <location>
        <begin position="53"/>
        <end position="73"/>
    </location>
</feature>
<feature type="transmembrane region" description="Helical" evidence="6">
    <location>
        <begin position="142"/>
        <end position="162"/>
    </location>
</feature>
<organism evidence="8 9">
    <name type="scientific">Leminorella richardii</name>
    <dbReference type="NCBI Taxonomy" id="158841"/>
    <lineage>
        <taxon>Bacteria</taxon>
        <taxon>Pseudomonadati</taxon>
        <taxon>Pseudomonadota</taxon>
        <taxon>Gammaproteobacteria</taxon>
        <taxon>Enterobacterales</taxon>
        <taxon>Budviciaceae</taxon>
        <taxon>Leminorella</taxon>
    </lineage>
</organism>
<name>A0A2X4XT25_9GAMM</name>
<gene>
    <name evidence="8" type="primary">rhmT_8</name>
    <name evidence="8" type="ORF">NCTC12151_02883</name>
</gene>
<keyword evidence="5 6" id="KW-0472">Membrane</keyword>
<evidence type="ECO:0000256" key="5">
    <source>
        <dbReference type="ARBA" id="ARBA00023136"/>
    </source>
</evidence>
<feature type="transmembrane region" description="Helical" evidence="6">
    <location>
        <begin position="110"/>
        <end position="130"/>
    </location>
</feature>
<feature type="transmembrane region" description="Helical" evidence="6">
    <location>
        <begin position="393"/>
        <end position="412"/>
    </location>
</feature>
<dbReference type="PANTHER" id="PTHR43791:SF100">
    <property type="entry name" value="SUGAR TRANSPORTER"/>
    <property type="match status" value="1"/>
</dbReference>
<dbReference type="EMBL" id="LS483470">
    <property type="protein sequence ID" value="SQI43165.1"/>
    <property type="molecule type" value="Genomic_DNA"/>
</dbReference>
<dbReference type="CDD" id="cd17319">
    <property type="entry name" value="MFS_ExuT_GudP_like"/>
    <property type="match status" value="1"/>
</dbReference>
<accession>A0A2X4XT25</accession>
<dbReference type="InterPro" id="IPR036259">
    <property type="entry name" value="MFS_trans_sf"/>
</dbReference>
<evidence type="ECO:0000256" key="4">
    <source>
        <dbReference type="ARBA" id="ARBA00022989"/>
    </source>
</evidence>
<comment type="subcellular location">
    <subcellularLocation>
        <location evidence="1">Membrane</location>
        <topology evidence="1">Multi-pass membrane protein</topology>
    </subcellularLocation>
</comment>
<evidence type="ECO:0000256" key="2">
    <source>
        <dbReference type="ARBA" id="ARBA00022448"/>
    </source>
</evidence>
<dbReference type="Gene3D" id="1.20.1250.20">
    <property type="entry name" value="MFS general substrate transporter like domains"/>
    <property type="match status" value="2"/>
</dbReference>
<sequence>MTMQYQGIGRRWLLFIPIASIMYMLAFLDRTNLSFILPYIGEDLHLTNSTKGMASGIFFLGYLLLQVPAALLAERWSAKKTIFILMILWGAAAIWTGLVETTNELLLARFVLGVFEGGVQPATLVLLLKWFPQREKARANGFWLMCIPISAIIAAPITGFLLEHFSWRTVLIIEGFPPIIWAIVWYVMVADSPEKVWWMEPGERRYIVDAIAKDEAQKKSSTAINQDSARYRDVFRNGKVLTLIVAWFLYCAGFYGFTMWLPQVIANTSGSSPSMVGILTAIPYLVGLIGMIIIAVRTDKIGLRKSSAALPLTITAVALLCGQFFPSPIVQFIFLCIVASGLYIHGAFFALPPLILRSDILALSLGLIGGIGNLGGFVGPYVVGWLIDLTGSTMAGFGLMAAALFLCGLALASVTPKAGENTAEQAGIEPEAESR</sequence>
<dbReference type="GO" id="GO:0005886">
    <property type="term" value="C:plasma membrane"/>
    <property type="evidence" value="ECO:0007669"/>
    <property type="project" value="TreeGrafter"/>
</dbReference>
<evidence type="ECO:0000256" key="3">
    <source>
        <dbReference type="ARBA" id="ARBA00022692"/>
    </source>
</evidence>
<feature type="transmembrane region" description="Helical" evidence="6">
    <location>
        <begin position="80"/>
        <end position="98"/>
    </location>
</feature>
<evidence type="ECO:0000259" key="7">
    <source>
        <dbReference type="PROSITE" id="PS50850"/>
    </source>
</evidence>
<dbReference type="InterPro" id="IPR020846">
    <property type="entry name" value="MFS_dom"/>
</dbReference>
<dbReference type="Proteomes" id="UP000249005">
    <property type="component" value="Chromosome 1"/>
</dbReference>
<evidence type="ECO:0000256" key="1">
    <source>
        <dbReference type="ARBA" id="ARBA00004141"/>
    </source>
</evidence>
<keyword evidence="9" id="KW-1185">Reference proteome</keyword>
<dbReference type="PANTHER" id="PTHR43791">
    <property type="entry name" value="PERMEASE-RELATED"/>
    <property type="match status" value="1"/>
</dbReference>
<feature type="transmembrane region" description="Helical" evidence="6">
    <location>
        <begin position="332"/>
        <end position="351"/>
    </location>
</feature>
<dbReference type="KEGG" id="lri:NCTC12151_02883"/>
<feature type="transmembrane region" description="Helical" evidence="6">
    <location>
        <begin position="240"/>
        <end position="262"/>
    </location>
</feature>
<protein>
    <submittedName>
        <fullName evidence="8">Inner membrane transport protein RhmT</fullName>
    </submittedName>
</protein>
<dbReference type="PROSITE" id="PS50850">
    <property type="entry name" value="MFS"/>
    <property type="match status" value="1"/>
</dbReference>
<feature type="transmembrane region" description="Helical" evidence="6">
    <location>
        <begin position="308"/>
        <end position="326"/>
    </location>
</feature>
<feature type="transmembrane region" description="Helical" evidence="6">
    <location>
        <begin position="12"/>
        <end position="28"/>
    </location>
</feature>
<reference evidence="8 9" key="1">
    <citation type="submission" date="2018-06" db="EMBL/GenBank/DDBJ databases">
        <authorList>
            <consortium name="Pathogen Informatics"/>
            <person name="Doyle S."/>
        </authorList>
    </citation>
    <scope>NUCLEOTIDE SEQUENCE [LARGE SCALE GENOMIC DNA]</scope>
    <source>
        <strain evidence="8 9">NCTC12151</strain>
    </source>
</reference>
<feature type="transmembrane region" description="Helical" evidence="6">
    <location>
        <begin position="363"/>
        <end position="387"/>
    </location>
</feature>
<dbReference type="InterPro" id="IPR011701">
    <property type="entry name" value="MFS"/>
</dbReference>